<feature type="domain" description="FERM" evidence="2">
    <location>
        <begin position="44"/>
        <end position="328"/>
    </location>
</feature>
<dbReference type="Pfam" id="PF09380">
    <property type="entry name" value="FERM_C"/>
    <property type="match status" value="1"/>
</dbReference>
<dbReference type="OMA" id="VNHIATE"/>
<dbReference type="PANTHER" id="PTHR23280:SF32">
    <property type="entry name" value="FI22325P1"/>
    <property type="match status" value="1"/>
</dbReference>
<dbReference type="InterPro" id="IPR019748">
    <property type="entry name" value="FERM_central"/>
</dbReference>
<dbReference type="OrthoDB" id="6271769at2759"/>
<dbReference type="InterPro" id="IPR029071">
    <property type="entry name" value="Ubiquitin-like_domsf"/>
</dbReference>
<dbReference type="CDD" id="cd14473">
    <property type="entry name" value="FERM_B-lobe"/>
    <property type="match status" value="1"/>
</dbReference>
<dbReference type="InterPro" id="IPR014352">
    <property type="entry name" value="FERM/acyl-CoA-bd_prot_sf"/>
</dbReference>
<dbReference type="Pfam" id="PF00373">
    <property type="entry name" value="FERM_M"/>
    <property type="match status" value="1"/>
</dbReference>
<feature type="compositionally biased region" description="Basic residues" evidence="1">
    <location>
        <begin position="629"/>
        <end position="640"/>
    </location>
</feature>
<dbReference type="InterPro" id="IPR035963">
    <property type="entry name" value="FERM_2"/>
</dbReference>
<organism evidence="3 4">
    <name type="scientific">Echinococcus multilocularis</name>
    <name type="common">Fox tapeworm</name>
    <dbReference type="NCBI Taxonomy" id="6211"/>
    <lineage>
        <taxon>Eukaryota</taxon>
        <taxon>Metazoa</taxon>
        <taxon>Spiralia</taxon>
        <taxon>Lophotrochozoa</taxon>
        <taxon>Platyhelminthes</taxon>
        <taxon>Cestoda</taxon>
        <taxon>Eucestoda</taxon>
        <taxon>Cyclophyllidea</taxon>
        <taxon>Taeniidae</taxon>
        <taxon>Echinococcus</taxon>
    </lineage>
</organism>
<dbReference type="EMBL" id="LN902842">
    <property type="protein sequence ID" value="CDS42666.1"/>
    <property type="molecule type" value="Genomic_DNA"/>
</dbReference>
<dbReference type="Gene3D" id="1.20.80.10">
    <property type="match status" value="1"/>
</dbReference>
<sequence length="640" mass="71637">MTAASPTEINIDTSSDVHKKGQFRKGSLFTLFNLASNERINEITDVDIQLFDGTKMRAFIDYKITGKILVNHIATELGDATKAKYLGLIIEQPGEFPEWMDLNNSVAKEKAAKGFDIIMVRIKFYPSDPVSEMSSDFFANLLYYQLRHDLAVGRLLGKERDRCSLVAYSVQYEGGLGDIPRDKLLQYDIVRSKVSSHRLDNSMQNQIKEYLQENYDISPHDALTAFLRVATRMDTYGIEPFDAKDQRGNGIAVGFNFKGLSVFKSSQQVNFFRWESMLNYECEKKTVVITIKTRDVKKKIGFKCDSRANAMQLYRRLREASRFYRSGNMDYRSDSEKSHKIGSPNFSKSTDSEASDSSVNSSQTCQIKRISSFSRPQRFFTLSPPRAARKMIQLQISSTEAVTPTNKPNFPLNCSPDVPTILLHPPDPDEGPNTPTFDPDVSTTKPVGGAVTSLPKAVQPVILKCTAEEETVNLHEEEPEFLNENYDNKEEGRKSDLTKVGKEGGGDRDIDKGEKMEEGNDKKNGDRIGDQCKENAINVKGKAEEEEEEGNELLPAEVSYTPNSNSQESLLNVASPFGDAAKMSFFTNLESKRLGLGILDLKLSNSMTSIMIPPTGSVSSTSQSPLHFFPKRRGRNAQPI</sequence>
<dbReference type="InterPro" id="IPR018980">
    <property type="entry name" value="FERM_PH-like_C"/>
</dbReference>
<accession>A0A068YDM4</accession>
<feature type="compositionally biased region" description="Basic and acidic residues" evidence="1">
    <location>
        <begin position="486"/>
        <end position="530"/>
    </location>
</feature>
<evidence type="ECO:0000313" key="3">
    <source>
        <dbReference type="EMBL" id="CDS42666.1"/>
    </source>
</evidence>
<dbReference type="CDD" id="cd01765">
    <property type="entry name" value="FERM_F0_F1"/>
    <property type="match status" value="1"/>
</dbReference>
<feature type="region of interest" description="Disordered" evidence="1">
    <location>
        <begin position="614"/>
        <end position="640"/>
    </location>
</feature>
<dbReference type="PANTHER" id="PTHR23280">
    <property type="entry name" value="4.1 G PROTEIN"/>
    <property type="match status" value="1"/>
</dbReference>
<dbReference type="SUPFAM" id="SSF50729">
    <property type="entry name" value="PH domain-like"/>
    <property type="match status" value="1"/>
</dbReference>
<feature type="region of interest" description="Disordered" evidence="1">
    <location>
        <begin position="474"/>
        <end position="530"/>
    </location>
</feature>
<dbReference type="PROSITE" id="PS50057">
    <property type="entry name" value="FERM_3"/>
    <property type="match status" value="1"/>
</dbReference>
<evidence type="ECO:0000256" key="1">
    <source>
        <dbReference type="SAM" id="MobiDB-lite"/>
    </source>
</evidence>
<dbReference type="SUPFAM" id="SSF47031">
    <property type="entry name" value="Second domain of FERM"/>
    <property type="match status" value="1"/>
</dbReference>
<evidence type="ECO:0000259" key="2">
    <source>
        <dbReference type="PROSITE" id="PS50057"/>
    </source>
</evidence>
<dbReference type="Proteomes" id="UP000017246">
    <property type="component" value="Unassembled WGS sequence"/>
</dbReference>
<name>A0A068YDM4_ECHMU</name>
<dbReference type="GO" id="GO:0031032">
    <property type="term" value="P:actomyosin structure organization"/>
    <property type="evidence" value="ECO:0007669"/>
    <property type="project" value="TreeGrafter"/>
</dbReference>
<dbReference type="GO" id="GO:0005856">
    <property type="term" value="C:cytoskeleton"/>
    <property type="evidence" value="ECO:0007669"/>
    <property type="project" value="TreeGrafter"/>
</dbReference>
<proteinExistence type="predicted"/>
<feature type="region of interest" description="Disordered" evidence="1">
    <location>
        <begin position="328"/>
        <end position="363"/>
    </location>
</feature>
<dbReference type="AlphaFoldDB" id="A0A068YDM4"/>
<keyword evidence="4" id="KW-1185">Reference proteome</keyword>
<dbReference type="SMART" id="SM00295">
    <property type="entry name" value="B41"/>
    <property type="match status" value="1"/>
</dbReference>
<protein>
    <submittedName>
        <fullName evidence="3">FERM domain containing protein 5</fullName>
    </submittedName>
</protein>
<dbReference type="SMART" id="SM01196">
    <property type="entry name" value="FERM_C"/>
    <property type="match status" value="1"/>
</dbReference>
<dbReference type="STRING" id="6211.A0A068YDM4"/>
<reference evidence="3" key="2">
    <citation type="submission" date="2015-11" db="EMBL/GenBank/DDBJ databases">
        <authorList>
            <person name="Zhang Y."/>
            <person name="Guo Z."/>
        </authorList>
    </citation>
    <scope>NUCLEOTIDE SEQUENCE</scope>
</reference>
<dbReference type="Gene3D" id="2.30.29.30">
    <property type="entry name" value="Pleckstrin-homology domain (PH domain)/Phosphotyrosine-binding domain (PTB)"/>
    <property type="match status" value="1"/>
</dbReference>
<reference evidence="3" key="1">
    <citation type="journal article" date="2013" name="Nature">
        <title>The genomes of four tapeworm species reveal adaptations to parasitism.</title>
        <authorList>
            <person name="Tsai I.J."/>
            <person name="Zarowiecki M."/>
            <person name="Holroyd N."/>
            <person name="Garciarrubio A."/>
            <person name="Sanchez-Flores A."/>
            <person name="Brooks K.L."/>
            <person name="Tracey A."/>
            <person name="Bobes R.J."/>
            <person name="Fragoso G."/>
            <person name="Sciutto E."/>
            <person name="Aslett M."/>
            <person name="Beasley H."/>
            <person name="Bennett H.M."/>
            <person name="Cai J."/>
            <person name="Camicia F."/>
            <person name="Clark R."/>
            <person name="Cucher M."/>
            <person name="De Silva N."/>
            <person name="Day T.A."/>
            <person name="Deplazes P."/>
            <person name="Estrada K."/>
            <person name="Fernandez C."/>
            <person name="Holland P.W."/>
            <person name="Hou J."/>
            <person name="Hu S."/>
            <person name="Huckvale T."/>
            <person name="Hung S.S."/>
            <person name="Kamenetzky L."/>
            <person name="Keane J.A."/>
            <person name="Kiss F."/>
            <person name="Koziol U."/>
            <person name="Lambert O."/>
            <person name="Liu K."/>
            <person name="Luo X."/>
            <person name="Luo Y."/>
            <person name="Macchiaroli N."/>
            <person name="Nichol S."/>
            <person name="Paps J."/>
            <person name="Parkinson J."/>
            <person name="Pouchkina-Stantcheva N."/>
            <person name="Riddiford N."/>
            <person name="Rosenzvit M."/>
            <person name="Salinas G."/>
            <person name="Wasmuth J.D."/>
            <person name="Zamanian M."/>
            <person name="Zheng Y."/>
            <person name="Cai X."/>
            <person name="Soberon X."/>
            <person name="Olson P.D."/>
            <person name="Laclette J.P."/>
            <person name="Brehm K."/>
            <person name="Berriman M."/>
            <person name="Garciarrubio A."/>
            <person name="Bobes R.J."/>
            <person name="Fragoso G."/>
            <person name="Sanchez-Flores A."/>
            <person name="Estrada K."/>
            <person name="Cevallos M.A."/>
            <person name="Morett E."/>
            <person name="Gonzalez V."/>
            <person name="Portillo T."/>
            <person name="Ochoa-Leyva A."/>
            <person name="Jose M.V."/>
            <person name="Sciutto E."/>
            <person name="Landa A."/>
            <person name="Jimenez L."/>
            <person name="Valdes V."/>
            <person name="Carrero J.C."/>
            <person name="Larralde C."/>
            <person name="Morales-Montor J."/>
            <person name="Limon-Lason J."/>
            <person name="Soberon X."/>
            <person name="Laclette J.P."/>
        </authorList>
    </citation>
    <scope>NUCLEOTIDE SEQUENCE [LARGE SCALE GENOMIC DNA]</scope>
</reference>
<gene>
    <name evidence="3" type="ORF">EmuJ_001038100</name>
</gene>
<dbReference type="Gene3D" id="3.10.20.90">
    <property type="entry name" value="Phosphatidylinositol 3-kinase Catalytic Subunit, Chain A, domain 1"/>
    <property type="match status" value="1"/>
</dbReference>
<evidence type="ECO:0000313" key="4">
    <source>
        <dbReference type="Proteomes" id="UP000017246"/>
    </source>
</evidence>
<dbReference type="InterPro" id="IPR011993">
    <property type="entry name" value="PH-like_dom_sf"/>
</dbReference>
<feature type="compositionally biased region" description="Polar residues" evidence="1">
    <location>
        <begin position="616"/>
        <end position="625"/>
    </location>
</feature>
<dbReference type="eggNOG" id="KOG3527">
    <property type="taxonomic scope" value="Eukaryota"/>
</dbReference>
<dbReference type="InterPro" id="IPR019749">
    <property type="entry name" value="Band_41_domain"/>
</dbReference>
<dbReference type="SUPFAM" id="SSF54236">
    <property type="entry name" value="Ubiquitin-like"/>
    <property type="match status" value="1"/>
</dbReference>
<dbReference type="InterPro" id="IPR000299">
    <property type="entry name" value="FERM_domain"/>
</dbReference>